<keyword evidence="3" id="KW-1185">Reference proteome</keyword>
<comment type="caution">
    <text evidence="2">The sequence shown here is derived from an EMBL/GenBank/DDBJ whole genome shotgun (WGS) entry which is preliminary data.</text>
</comment>
<name>A0A8X6RZ13_TRICX</name>
<gene>
    <name evidence="2" type="primary">NCL1_18247</name>
    <name evidence="2" type="ORF">TNCV_1340951</name>
</gene>
<dbReference type="Proteomes" id="UP000887159">
    <property type="component" value="Unassembled WGS sequence"/>
</dbReference>
<protein>
    <submittedName>
        <fullName evidence="2">Uncharacterized protein</fullName>
    </submittedName>
</protein>
<organism evidence="2 3">
    <name type="scientific">Trichonephila clavipes</name>
    <name type="common">Golden silk orbweaver</name>
    <name type="synonym">Nephila clavipes</name>
    <dbReference type="NCBI Taxonomy" id="2585209"/>
    <lineage>
        <taxon>Eukaryota</taxon>
        <taxon>Metazoa</taxon>
        <taxon>Ecdysozoa</taxon>
        <taxon>Arthropoda</taxon>
        <taxon>Chelicerata</taxon>
        <taxon>Arachnida</taxon>
        <taxon>Araneae</taxon>
        <taxon>Araneomorphae</taxon>
        <taxon>Entelegynae</taxon>
        <taxon>Araneoidea</taxon>
        <taxon>Nephilidae</taxon>
        <taxon>Trichonephila</taxon>
    </lineage>
</organism>
<accession>A0A8X6RZ13</accession>
<evidence type="ECO:0000313" key="3">
    <source>
        <dbReference type="Proteomes" id="UP000887159"/>
    </source>
</evidence>
<sequence>MGEFRNVFASRKDLVRKAVNVSISRSPDRKRFTDFGSPPIPMRALLIANGDFVHISLFGKESIKNLVRAAIISMSELGNTRPLTGHSSNGSINTRRKLHPGVPPPTTESNKGGSVPVIWQKPGTALTWSTPRI</sequence>
<evidence type="ECO:0000313" key="2">
    <source>
        <dbReference type="EMBL" id="GFX99996.1"/>
    </source>
</evidence>
<proteinExistence type="predicted"/>
<feature type="region of interest" description="Disordered" evidence="1">
    <location>
        <begin position="82"/>
        <end position="118"/>
    </location>
</feature>
<feature type="compositionally biased region" description="Polar residues" evidence="1">
    <location>
        <begin position="82"/>
        <end position="93"/>
    </location>
</feature>
<reference evidence="2" key="1">
    <citation type="submission" date="2020-08" db="EMBL/GenBank/DDBJ databases">
        <title>Multicomponent nature underlies the extraordinary mechanical properties of spider dragline silk.</title>
        <authorList>
            <person name="Kono N."/>
            <person name="Nakamura H."/>
            <person name="Mori M."/>
            <person name="Yoshida Y."/>
            <person name="Ohtoshi R."/>
            <person name="Malay A.D."/>
            <person name="Moran D.A.P."/>
            <person name="Tomita M."/>
            <person name="Numata K."/>
            <person name="Arakawa K."/>
        </authorList>
    </citation>
    <scope>NUCLEOTIDE SEQUENCE</scope>
</reference>
<dbReference type="EMBL" id="BMAU01021216">
    <property type="protein sequence ID" value="GFX99996.1"/>
    <property type="molecule type" value="Genomic_DNA"/>
</dbReference>
<dbReference type="AlphaFoldDB" id="A0A8X6RZ13"/>
<evidence type="ECO:0000256" key="1">
    <source>
        <dbReference type="SAM" id="MobiDB-lite"/>
    </source>
</evidence>